<dbReference type="SUPFAM" id="SSF46689">
    <property type="entry name" value="Homeodomain-like"/>
    <property type="match status" value="1"/>
</dbReference>
<dbReference type="GO" id="GO:0043565">
    <property type="term" value="F:sequence-specific DNA binding"/>
    <property type="evidence" value="ECO:0007669"/>
    <property type="project" value="InterPro"/>
</dbReference>
<accession>A0A4R1QQ39</accession>
<dbReference type="InterPro" id="IPR018062">
    <property type="entry name" value="HTH_AraC-typ_CS"/>
</dbReference>
<protein>
    <recommendedName>
        <fullName evidence="1">Stage 0 sporulation protein A homolog</fullName>
    </recommendedName>
</protein>
<dbReference type="PANTHER" id="PTHR43280:SF2">
    <property type="entry name" value="HTH-TYPE TRANSCRIPTIONAL REGULATOR EXSA"/>
    <property type="match status" value="1"/>
</dbReference>
<evidence type="ECO:0000256" key="2">
    <source>
        <dbReference type="ARBA" id="ARBA00023015"/>
    </source>
</evidence>
<reference evidence="9 10" key="1">
    <citation type="submission" date="2019-03" db="EMBL/GenBank/DDBJ databases">
        <title>Genomic Encyclopedia of Type Strains, Phase IV (KMG-IV): sequencing the most valuable type-strain genomes for metagenomic binning, comparative biology and taxonomic classification.</title>
        <authorList>
            <person name="Goeker M."/>
        </authorList>
    </citation>
    <scope>NUCLEOTIDE SEQUENCE [LARGE SCALE GENOMIC DNA]</scope>
    <source>
        <strain evidence="9 10">DSM 100556</strain>
    </source>
</reference>
<evidence type="ECO:0000313" key="9">
    <source>
        <dbReference type="EMBL" id="TCL55868.1"/>
    </source>
</evidence>
<gene>
    <name evidence="9" type="ORF">EDD76_1132</name>
</gene>
<proteinExistence type="predicted"/>
<keyword evidence="4" id="KW-0804">Transcription</keyword>
<dbReference type="GO" id="GO:0000160">
    <property type="term" value="P:phosphorelay signal transduction system"/>
    <property type="evidence" value="ECO:0007669"/>
    <property type="project" value="InterPro"/>
</dbReference>
<dbReference type="Pfam" id="PF12833">
    <property type="entry name" value="HTH_18"/>
    <property type="match status" value="1"/>
</dbReference>
<dbReference type="OrthoDB" id="9794370at2"/>
<dbReference type="AlphaFoldDB" id="A0A4R1QQ39"/>
<organism evidence="9 10">
    <name type="scientific">Kineothrix alysoides</name>
    <dbReference type="NCBI Taxonomy" id="1469948"/>
    <lineage>
        <taxon>Bacteria</taxon>
        <taxon>Bacillati</taxon>
        <taxon>Bacillota</taxon>
        <taxon>Clostridia</taxon>
        <taxon>Lachnospirales</taxon>
        <taxon>Lachnospiraceae</taxon>
        <taxon>Kineothrix</taxon>
    </lineage>
</organism>
<dbReference type="InterPro" id="IPR001789">
    <property type="entry name" value="Sig_transdc_resp-reg_receiver"/>
</dbReference>
<comment type="caution">
    <text evidence="9">The sequence shown here is derived from an EMBL/GenBank/DDBJ whole genome shotgun (WGS) entry which is preliminary data.</text>
</comment>
<dbReference type="PRINTS" id="PR00032">
    <property type="entry name" value="HTHARAC"/>
</dbReference>
<dbReference type="InterPro" id="IPR020449">
    <property type="entry name" value="Tscrpt_reg_AraC-type_HTH"/>
</dbReference>
<evidence type="ECO:0000259" key="8">
    <source>
        <dbReference type="PROSITE" id="PS50110"/>
    </source>
</evidence>
<dbReference type="CDD" id="cd17536">
    <property type="entry name" value="REC_YesN-like"/>
    <property type="match status" value="1"/>
</dbReference>
<dbReference type="Pfam" id="PF00072">
    <property type="entry name" value="Response_reg"/>
    <property type="match status" value="1"/>
</dbReference>
<keyword evidence="6" id="KW-0597">Phosphoprotein</keyword>
<dbReference type="PROSITE" id="PS01124">
    <property type="entry name" value="HTH_ARAC_FAMILY_2"/>
    <property type="match status" value="1"/>
</dbReference>
<evidence type="ECO:0000259" key="7">
    <source>
        <dbReference type="PROSITE" id="PS01124"/>
    </source>
</evidence>
<dbReference type="RefSeq" id="WP_031389352.1">
    <property type="nucleotide sequence ID" value="NZ_JPNB01000001.1"/>
</dbReference>
<sequence length="370" mass="42581">MRNGKYTTILIDDESWTRDVLRYIGKWDELGIEIIAEASDGEYGLELVVSLNPDIIISDVKMPNMSGLTLIDTLRKRDCHAKVIFVSGYDDFQFVRNAVQLQAIDYLLKPVKPEELNAQLERCIKELNQEQVSDSTKDLSLQGVLHVGWFTDYTDLRTSIYESLKANNLDLLQNRIETLEALVIRSEGDSPSKNIAIYIHFDFHNMLQKFISECGYSFNEIMDEKAGSYVFSSNFSFHEMIQSIRALFIKAIMKMEHLKKEKNKIDIKLICKYIESNYTENISLEKTAENFYISKEYLSKVLKSETGAGFSGYITGLRMKKAKELLLTDVAIKEIAEMTGYKELGHFYKVFKKYYGITPGEMLNNIRNQG</sequence>
<feature type="modified residue" description="4-aspartylphosphate" evidence="6">
    <location>
        <position position="59"/>
    </location>
</feature>
<dbReference type="InterPro" id="IPR009057">
    <property type="entry name" value="Homeodomain-like_sf"/>
</dbReference>
<keyword evidence="2" id="KW-0805">Transcription regulation</keyword>
<dbReference type="SMART" id="SM00342">
    <property type="entry name" value="HTH_ARAC"/>
    <property type="match status" value="1"/>
</dbReference>
<dbReference type="Gene3D" id="3.40.50.2300">
    <property type="match status" value="1"/>
</dbReference>
<dbReference type="PROSITE" id="PS50110">
    <property type="entry name" value="RESPONSE_REGULATORY"/>
    <property type="match status" value="1"/>
</dbReference>
<evidence type="ECO:0000256" key="6">
    <source>
        <dbReference type="PROSITE-ProRule" id="PRU00169"/>
    </source>
</evidence>
<comment type="function">
    <text evidence="5">May play the central regulatory role in sporulation. It may be an element of the effector pathway responsible for the activation of sporulation genes in response to nutritional stress. Spo0A may act in concert with spo0H (a sigma factor) to control the expression of some genes that are critical to the sporulation process.</text>
</comment>
<dbReference type="InterPro" id="IPR011006">
    <property type="entry name" value="CheY-like_superfamily"/>
</dbReference>
<evidence type="ECO:0000256" key="5">
    <source>
        <dbReference type="ARBA" id="ARBA00024867"/>
    </source>
</evidence>
<dbReference type="GO" id="GO:0003700">
    <property type="term" value="F:DNA-binding transcription factor activity"/>
    <property type="evidence" value="ECO:0007669"/>
    <property type="project" value="InterPro"/>
</dbReference>
<dbReference type="SMART" id="SM00448">
    <property type="entry name" value="REC"/>
    <property type="match status" value="1"/>
</dbReference>
<dbReference type="STRING" id="1469948.GCA_000732725_00589"/>
<feature type="domain" description="HTH araC/xylS-type" evidence="7">
    <location>
        <begin position="268"/>
        <end position="365"/>
    </location>
</feature>
<evidence type="ECO:0000256" key="1">
    <source>
        <dbReference type="ARBA" id="ARBA00018672"/>
    </source>
</evidence>
<evidence type="ECO:0000256" key="4">
    <source>
        <dbReference type="ARBA" id="ARBA00023163"/>
    </source>
</evidence>
<dbReference type="Proteomes" id="UP000295718">
    <property type="component" value="Unassembled WGS sequence"/>
</dbReference>
<dbReference type="EMBL" id="SLUO01000013">
    <property type="protein sequence ID" value="TCL55868.1"/>
    <property type="molecule type" value="Genomic_DNA"/>
</dbReference>
<keyword evidence="3" id="KW-0238">DNA-binding</keyword>
<dbReference type="SUPFAM" id="SSF52172">
    <property type="entry name" value="CheY-like"/>
    <property type="match status" value="1"/>
</dbReference>
<evidence type="ECO:0000313" key="10">
    <source>
        <dbReference type="Proteomes" id="UP000295718"/>
    </source>
</evidence>
<name>A0A4R1QQ39_9FIRM</name>
<dbReference type="InterPro" id="IPR018060">
    <property type="entry name" value="HTH_AraC"/>
</dbReference>
<dbReference type="Gene3D" id="1.10.10.60">
    <property type="entry name" value="Homeodomain-like"/>
    <property type="match status" value="2"/>
</dbReference>
<keyword evidence="10" id="KW-1185">Reference proteome</keyword>
<dbReference type="PANTHER" id="PTHR43280">
    <property type="entry name" value="ARAC-FAMILY TRANSCRIPTIONAL REGULATOR"/>
    <property type="match status" value="1"/>
</dbReference>
<evidence type="ECO:0000256" key="3">
    <source>
        <dbReference type="ARBA" id="ARBA00023125"/>
    </source>
</evidence>
<feature type="domain" description="Response regulatory" evidence="8">
    <location>
        <begin position="7"/>
        <end position="124"/>
    </location>
</feature>
<dbReference type="PROSITE" id="PS00041">
    <property type="entry name" value="HTH_ARAC_FAMILY_1"/>
    <property type="match status" value="1"/>
</dbReference>